<dbReference type="Proteomes" id="UP000077469">
    <property type="component" value="Chromosome"/>
</dbReference>
<protein>
    <submittedName>
        <fullName evidence="1">Uncharacterized protein</fullName>
    </submittedName>
</protein>
<dbReference type="AlphaFoldDB" id="A0A0X1KTW5"/>
<proteinExistence type="predicted"/>
<reference evidence="1 2" key="1">
    <citation type="submission" date="2014-01" db="EMBL/GenBank/DDBJ databases">
        <title>Genome sequencing of Thermotog hypogea.</title>
        <authorList>
            <person name="Zhang X."/>
            <person name="Alvare G."/>
            <person name="Fristensky B."/>
            <person name="Chen L."/>
            <person name="Suen T."/>
            <person name="Chen Q."/>
            <person name="Ma K."/>
        </authorList>
    </citation>
    <scope>NUCLEOTIDE SEQUENCE [LARGE SCALE GENOMIC DNA]</scope>
    <source>
        <strain evidence="1 2">DSM 11164</strain>
    </source>
</reference>
<dbReference type="STRING" id="1123384.AJ81_03350"/>
<dbReference type="EMBL" id="CP007141">
    <property type="protein sequence ID" value="AJC74673.1"/>
    <property type="molecule type" value="Genomic_DNA"/>
</dbReference>
<dbReference type="PaxDb" id="1123384-AJ81_03350"/>
<evidence type="ECO:0000313" key="2">
    <source>
        <dbReference type="Proteomes" id="UP000077469"/>
    </source>
</evidence>
<dbReference type="KEGG" id="phy:AJ81_03350"/>
<organism evidence="1 2">
    <name type="scientific">Pseudothermotoga hypogea DSM 11164 = NBRC 106472</name>
    <dbReference type="NCBI Taxonomy" id="1123384"/>
    <lineage>
        <taxon>Bacteria</taxon>
        <taxon>Thermotogati</taxon>
        <taxon>Thermotogota</taxon>
        <taxon>Thermotogae</taxon>
        <taxon>Thermotogales</taxon>
        <taxon>Thermotogaceae</taxon>
        <taxon>Pseudothermotoga</taxon>
    </lineage>
</organism>
<sequence length="44" mass="5386">MDAPTYQMRQAAAKTISHLFSLKERTRWVNEENEFIWERKTERS</sequence>
<keyword evidence="2" id="KW-1185">Reference proteome</keyword>
<gene>
    <name evidence="1" type="ORF">AJ81_03350</name>
</gene>
<dbReference type="PATRIC" id="fig|1123384.7.peg.653"/>
<name>A0A0X1KTW5_9THEM</name>
<accession>A0A0X1KTW5</accession>
<evidence type="ECO:0000313" key="1">
    <source>
        <dbReference type="EMBL" id="AJC74673.1"/>
    </source>
</evidence>